<sequence length="231" mass="23882">MKPFVFAALTAVGLSIASIAPLKAQPMPERLRGTVTDISAQSLVIHTRDNRDLTITLDDQTHYAAVVKSSLDNVAEGSYIGTATKETGSRLIALEITVFPPEMRGLGEGHYPWDKISDTTLANGTATSSAMTNGNVSTVTKASETEVKSAMTNGNVATSTSKGGVTTLKVTYKGGEQTVLVPPTAPVVAIAPGTKDDVEKGAGVFVVAIVDGDKAIAKQVAVGKDGVVPPM</sequence>
<name>A0A2N3KRP7_9PROT</name>
<dbReference type="RefSeq" id="WP_101268298.1">
    <property type="nucleotide sequence ID" value="NZ_CP024199.1"/>
</dbReference>
<protein>
    <recommendedName>
        <fullName evidence="6">Metal ABC transporter permease</fullName>
    </recommendedName>
</protein>
<reference evidence="3 5" key="1">
    <citation type="submission" date="2017-09" db="EMBL/GenBank/DDBJ databases">
        <title>Biodiversity and function of Thalassospira species in the particle-attached aromatic-hydrocarbon-degrading consortia from the surface seawater of the South China Sea.</title>
        <authorList>
            <person name="Dong C."/>
            <person name="Liu R."/>
            <person name="Shao Z."/>
        </authorList>
    </citation>
    <scope>NUCLEOTIDE SEQUENCE [LARGE SCALE GENOMIC DNA]</scope>
    <source>
        <strain evidence="3 5">CSC1P2</strain>
    </source>
</reference>
<feature type="chain" id="PRO_5014704012" description="Metal ABC transporter permease" evidence="1">
    <location>
        <begin position="25"/>
        <end position="231"/>
    </location>
</feature>
<gene>
    <name evidence="3" type="ORF">COO20_15905</name>
    <name evidence="2" type="ORF">CSC3H3_13520</name>
</gene>
<feature type="signal peptide" evidence="1">
    <location>
        <begin position="1"/>
        <end position="24"/>
    </location>
</feature>
<dbReference type="KEGG" id="thac:CSC3H3_13520"/>
<evidence type="ECO:0000313" key="5">
    <source>
        <dbReference type="Proteomes" id="UP000233597"/>
    </source>
</evidence>
<evidence type="ECO:0000256" key="1">
    <source>
        <dbReference type="SAM" id="SignalP"/>
    </source>
</evidence>
<dbReference type="Proteomes" id="UP000233597">
    <property type="component" value="Unassembled WGS sequence"/>
</dbReference>
<dbReference type="EMBL" id="NWTK01000010">
    <property type="protein sequence ID" value="PKR53153.1"/>
    <property type="molecule type" value="Genomic_DNA"/>
</dbReference>
<dbReference type="AlphaFoldDB" id="A0A2N3KRP7"/>
<evidence type="ECO:0000313" key="4">
    <source>
        <dbReference type="Proteomes" id="UP000233458"/>
    </source>
</evidence>
<keyword evidence="1" id="KW-0732">Signal</keyword>
<evidence type="ECO:0008006" key="6">
    <source>
        <dbReference type="Google" id="ProtNLM"/>
    </source>
</evidence>
<dbReference type="OrthoDB" id="9799947at2"/>
<evidence type="ECO:0000313" key="2">
    <source>
        <dbReference type="EMBL" id="AUG53621.1"/>
    </source>
</evidence>
<organism evidence="3 5">
    <name type="scientific">Thalassospira marina</name>
    <dbReference type="NCBI Taxonomy" id="2048283"/>
    <lineage>
        <taxon>Bacteria</taxon>
        <taxon>Pseudomonadati</taxon>
        <taxon>Pseudomonadota</taxon>
        <taxon>Alphaproteobacteria</taxon>
        <taxon>Rhodospirillales</taxon>
        <taxon>Thalassospiraceae</taxon>
        <taxon>Thalassospira</taxon>
    </lineage>
</organism>
<dbReference type="EMBL" id="CP024199">
    <property type="protein sequence ID" value="AUG53621.1"/>
    <property type="molecule type" value="Genomic_DNA"/>
</dbReference>
<evidence type="ECO:0000313" key="3">
    <source>
        <dbReference type="EMBL" id="PKR53153.1"/>
    </source>
</evidence>
<accession>A0A2N3KRP7</accession>
<proteinExistence type="predicted"/>
<keyword evidence="4" id="KW-1185">Reference proteome</keyword>
<dbReference type="Proteomes" id="UP000233458">
    <property type="component" value="Chromosome"/>
</dbReference>
<reference evidence="2 4" key="2">
    <citation type="submission" date="2017-10" db="EMBL/GenBank/DDBJ databases">
        <title>Biodiversity and function of Thalassospira species in the particle-attached aromatic-hydrocarbon-degrading consortia from the surface seawater of the China South Sea.</title>
        <authorList>
            <person name="Dong C."/>
            <person name="Liu R."/>
            <person name="Shao Z."/>
        </authorList>
    </citation>
    <scope>NUCLEOTIDE SEQUENCE [LARGE SCALE GENOMIC DNA]</scope>
    <source>
        <strain evidence="2 4">CSC3H3</strain>
    </source>
</reference>